<keyword evidence="3" id="KW-0963">Cytoplasm</keyword>
<dbReference type="GO" id="GO:0008569">
    <property type="term" value="F:minus-end-directed microtubule motor activity"/>
    <property type="evidence" value="ECO:0007669"/>
    <property type="project" value="InterPro"/>
</dbReference>
<dbReference type="FunFam" id="3.40.50.300:FF:000411">
    <property type="entry name" value="dynein heavy chain 17, axonemal"/>
    <property type="match status" value="1"/>
</dbReference>
<dbReference type="Pfam" id="PF12777">
    <property type="entry name" value="MT"/>
    <property type="match status" value="1"/>
</dbReference>
<evidence type="ECO:0000259" key="26">
    <source>
        <dbReference type="Pfam" id="PF18199"/>
    </source>
</evidence>
<dbReference type="InterPro" id="IPR041658">
    <property type="entry name" value="AAA_lid_11"/>
</dbReference>
<dbReference type="FunFam" id="1.20.920.20:FF:000003">
    <property type="entry name" value="Dynein axonemal heavy chain 17"/>
    <property type="match status" value="1"/>
</dbReference>
<dbReference type="RefSeq" id="XP_018334407.1">
    <property type="nucleotide sequence ID" value="XM_018478905.2"/>
</dbReference>
<dbReference type="Gene3D" id="1.20.1270.280">
    <property type="match status" value="1"/>
</dbReference>
<evidence type="ECO:0000259" key="21">
    <source>
        <dbReference type="Pfam" id="PF12780"/>
    </source>
</evidence>
<dbReference type="GO" id="GO:0007018">
    <property type="term" value="P:microtubule-based movement"/>
    <property type="evidence" value="ECO:0007669"/>
    <property type="project" value="InterPro"/>
</dbReference>
<evidence type="ECO:0000259" key="20">
    <source>
        <dbReference type="Pfam" id="PF12777"/>
    </source>
</evidence>
<protein>
    <submittedName>
        <fullName evidence="28">Dynein beta chain, ciliary</fullName>
    </submittedName>
</protein>
<dbReference type="Gene3D" id="3.20.180.20">
    <property type="entry name" value="Dynein heavy chain, N-terminal domain 2"/>
    <property type="match status" value="1"/>
</dbReference>
<evidence type="ECO:0000259" key="18">
    <source>
        <dbReference type="Pfam" id="PF08393"/>
    </source>
</evidence>
<keyword evidence="10" id="KW-0969">Cilium</keyword>
<keyword evidence="4" id="KW-0493">Microtubule</keyword>
<keyword evidence="8" id="KW-0243">Dynein</keyword>
<dbReference type="FunFam" id="1.10.287.2620:FF:000004">
    <property type="entry name" value="Dynein axonemal heavy chain 17"/>
    <property type="match status" value="1"/>
</dbReference>
<dbReference type="Gene3D" id="1.20.920.30">
    <property type="match status" value="1"/>
</dbReference>
<dbReference type="STRING" id="224129.A0A1W4XNR1"/>
<dbReference type="PANTHER" id="PTHR46532:SF11">
    <property type="entry name" value="DYNEIN AXONEMAL HEAVY CHAIN 12"/>
    <property type="match status" value="1"/>
</dbReference>
<dbReference type="GO" id="GO:0045505">
    <property type="term" value="F:dynein intermediate chain binding"/>
    <property type="evidence" value="ECO:0007669"/>
    <property type="project" value="InterPro"/>
</dbReference>
<feature type="domain" description="Dynein heavy chain ATP-binding dynein motor region" evidence="22">
    <location>
        <begin position="3504"/>
        <end position="3721"/>
    </location>
</feature>
<dbReference type="Gene3D" id="1.20.58.1120">
    <property type="match status" value="1"/>
</dbReference>
<dbReference type="InterPro" id="IPR042222">
    <property type="entry name" value="Dynein_2_N"/>
</dbReference>
<dbReference type="FunFam" id="3.40.50.300:FF:000049">
    <property type="entry name" value="Dynein, axonemal, heavy chain 5"/>
    <property type="match status" value="1"/>
</dbReference>
<dbReference type="Pfam" id="PF12781">
    <property type="entry name" value="AAA_9"/>
    <property type="match status" value="1"/>
</dbReference>
<evidence type="ECO:0000256" key="5">
    <source>
        <dbReference type="ARBA" id="ARBA00022737"/>
    </source>
</evidence>
<comment type="similarity">
    <text evidence="2">Belongs to the dynein heavy chain family.</text>
</comment>
<dbReference type="Pfam" id="PF12775">
    <property type="entry name" value="AAA_7"/>
    <property type="match status" value="1"/>
</dbReference>
<dbReference type="InterPro" id="IPR042219">
    <property type="entry name" value="AAA_lid_11_sf"/>
</dbReference>
<feature type="domain" description="Dynein heavy chain linker" evidence="18">
    <location>
        <begin position="1359"/>
        <end position="1764"/>
    </location>
</feature>
<evidence type="ECO:0000259" key="16">
    <source>
        <dbReference type="Pfam" id="PF03028"/>
    </source>
</evidence>
<dbReference type="Pfam" id="PF08385">
    <property type="entry name" value="DHC_N1"/>
    <property type="match status" value="1"/>
</dbReference>
<keyword evidence="5" id="KW-0677">Repeat</keyword>
<dbReference type="FunFam" id="1.20.140.100:FF:000001">
    <property type="entry name" value="dynein heavy chain 17, axonemal"/>
    <property type="match status" value="1"/>
</dbReference>
<keyword evidence="9 14" id="KW-0175">Coiled coil</keyword>
<dbReference type="InterPro" id="IPR042228">
    <property type="entry name" value="Dynein_linker_3"/>
</dbReference>
<dbReference type="InterPro" id="IPR035706">
    <property type="entry name" value="AAA_9"/>
</dbReference>
<dbReference type="FunFam" id="1.20.1270.280:FF:000003">
    <property type="entry name" value="Dynein axonemal heavy chain 17"/>
    <property type="match status" value="1"/>
</dbReference>
<proteinExistence type="inferred from homology"/>
<dbReference type="GO" id="GO:0005524">
    <property type="term" value="F:ATP binding"/>
    <property type="evidence" value="ECO:0007669"/>
    <property type="project" value="UniProtKB-KW"/>
</dbReference>
<feature type="domain" description="Dynein heavy chain coiled coil stalk" evidence="20">
    <location>
        <begin position="3134"/>
        <end position="3477"/>
    </location>
</feature>
<keyword evidence="7" id="KW-0067">ATP-binding</keyword>
<keyword evidence="27" id="KW-1185">Reference proteome</keyword>
<dbReference type="SUPFAM" id="SSF52540">
    <property type="entry name" value="P-loop containing nucleoside triphosphate hydrolases"/>
    <property type="match status" value="4"/>
</dbReference>
<feature type="domain" description="Dynein heavy chain AAA 5 extension" evidence="23">
    <location>
        <begin position="2382"/>
        <end position="2500"/>
    </location>
</feature>
<evidence type="ECO:0000259" key="23">
    <source>
        <dbReference type="Pfam" id="PF17852"/>
    </source>
</evidence>
<dbReference type="InterPro" id="IPR026983">
    <property type="entry name" value="DHC"/>
</dbReference>
<feature type="domain" description="Dynein heavy chain 3 AAA+ lid" evidence="24">
    <location>
        <begin position="2718"/>
        <end position="2812"/>
    </location>
</feature>
<dbReference type="Pfam" id="PF18199">
    <property type="entry name" value="Dynein_C"/>
    <property type="match status" value="1"/>
</dbReference>
<dbReference type="FunFam" id="3.10.490.20:FF:000002">
    <property type="entry name" value="Dynein axonemal heavy chain 17"/>
    <property type="match status" value="1"/>
</dbReference>
<evidence type="ECO:0000256" key="6">
    <source>
        <dbReference type="ARBA" id="ARBA00022741"/>
    </source>
</evidence>
<dbReference type="Gene3D" id="1.10.8.710">
    <property type="match status" value="1"/>
</dbReference>
<feature type="domain" description="Dynein heavy chain AAA lid" evidence="25">
    <location>
        <begin position="4114"/>
        <end position="4250"/>
    </location>
</feature>
<feature type="domain" description="Dynein heavy chain AAA module D4" evidence="21">
    <location>
        <begin position="2861"/>
        <end position="3120"/>
    </location>
</feature>
<evidence type="ECO:0000259" key="22">
    <source>
        <dbReference type="Pfam" id="PF12781"/>
    </source>
</evidence>
<dbReference type="InterPro" id="IPR041228">
    <property type="entry name" value="Dynein_C"/>
</dbReference>
<dbReference type="Gene3D" id="1.10.287.2620">
    <property type="match status" value="1"/>
</dbReference>
<dbReference type="Pfam" id="PF17852">
    <property type="entry name" value="Dynein_AAA_lid"/>
    <property type="match status" value="1"/>
</dbReference>
<feature type="compositionally biased region" description="Basic and acidic residues" evidence="15">
    <location>
        <begin position="888"/>
        <end position="901"/>
    </location>
</feature>
<feature type="domain" description="Dynein heavy chain hydrolytic ATP-binding dynein motor region" evidence="19">
    <location>
        <begin position="1898"/>
        <end position="2224"/>
    </location>
</feature>
<dbReference type="FunFam" id="3.40.50.300:FF:000219">
    <property type="entry name" value="Dynein axonemal heavy chain 17"/>
    <property type="match status" value="1"/>
</dbReference>
<dbReference type="GO" id="GO:0051959">
    <property type="term" value="F:dynein light intermediate chain binding"/>
    <property type="evidence" value="ECO:0007669"/>
    <property type="project" value="InterPro"/>
</dbReference>
<dbReference type="OrthoDB" id="447173at2759"/>
<dbReference type="FunFam" id="1.20.58.1120:FF:000002">
    <property type="entry name" value="Dynein heavy chain 9, axonemal"/>
    <property type="match status" value="1"/>
</dbReference>
<dbReference type="Pfam" id="PF18198">
    <property type="entry name" value="AAA_lid_11"/>
    <property type="match status" value="1"/>
</dbReference>
<dbReference type="FunFam" id="3.40.50.300:FF:000667">
    <property type="entry name" value="Dynein axonemal heavy chain 11"/>
    <property type="match status" value="1"/>
</dbReference>
<evidence type="ECO:0000313" key="27">
    <source>
        <dbReference type="Proteomes" id="UP000192223"/>
    </source>
</evidence>
<sequence>MADAGKEKGPDEDERMEFILNYLVKSMRLKMEKWNKMLGTPEFLRIVTGFLNKPDERMMLLSVPATGLLTPTKDFSGGIKAKTTFFIKKIRDVVTMQNFRDVVIFGDISPKPVDELVALGEAVIAPLLTNLENHKGWPVAISNDVLKHVLDFKNVIYQAKGALKSQTLLAMPPGVERVFEAQLKLEESGGEDIDLSLKTAIEETIIRWTKICGEIIKQNSTIMFANNAHPLPYKEVEFWVARLKNIESIYDQLRDPRVKKMAEYLENTNSSYVSSFNTMFKEVAAAVVEARDVTLYLKPMESIFSRFDENEFPNLGYVVKPLLHCCGLLWGHSRYYCELSKMALMLQEIENLFIETCSLQLDPSAIFQGDVEETIMKIEKSLDVMNSFIDDFEVLRANIAYFFPAGVEVKELTFHPRTVFQRLMNYIKRVELVCTILKDYVEYGKLDRVEIGGLKGKFHAAKIEEVFDEFTKAYAVFNNIQYDVMEPDDQNIHQDYETFAEKCRDLDRKLVAVFNQSINDCYTMASVFKLVAVMGTLIDRPIIAAAIRPRYTMLIDFFNEELDQVKIEYDNGKRDGIPIDNFYPPTAGVLTWLYKLKQRILQPGEDFKLLDDKIVRSEDTLHAFEKWDQMLGILNTEFDRVFAEWAAAAPGILQVNIDKKLLIRNSSGLLELNFDFELTTIIREVKCMKYLQVEGIPEPILQFYDRNEELQYCLIGLRRIVQWYNHIKLKTLPVEYKLVEDEVTFIDEGLEALVNELNWTTDNTDAIYDVHAKTKSLYERILEAQANVAAVIAGIEAWSLPLFERKEGIKENLIGLGDRADRVQKRYDQVTASSGEVAKMLEKNYRLYFDLPEPEEEPDPDAIPEEGVVVVEETPPPQPPPPPPPPPEEEKKGKGDKDKDKDKKKKAKEPEKTPEEIQAELEAAQKALEEEQKEIERQAKWTEYRDYIDGVLYEKVINAVGISLSYIITEMDNTIDQPPLFSIVLELHEPRIVYVPTVDLAERDNFFRFIVSLIEDMNNMGKYMARVSENAVEPNYYRAILNTESIQSQYTKILQQVLIAIENAQAYVKKFDVYKYLWLENRQEVLEQFLIYGRILTAEEIEFIRMEEKEGVEFKPTPPTMQDFKAQIDYYEDLFKQMQLVETEYIIDKWLHVDVRPLRQAILNIVSKWENMFIQHLKDRVYNSLAELRAFIDEAIPAMQVELDEDDYDGLIKVMGYLFKVKERMLETDNMFDPLKEIIDLLAEYGVEFPEEIHVELQELPEYWMQCKKVAVTTKQNVAPLQAKQVNAIKRRIMIYEIRQTMYRDVFRTYPMFKFDCKNVYDVMDKANREITDLENEQNKLEEQTFLFEIPFQEFKQIKVCRREIRLLKQLWDYVNIVMSWIEDWKKTPWKKIDVEGMEMELKKFGKDIKAMDKELRSWDVYIQFEGVIKNLLTSLRAVTELQNPAIRDRHWQQLMQATKVKFVMDDSTTLNDLLVLNLHKFEEEVKTIVDKSVKEMAMEKVLKEIKATWSSYEFEVEYHERTKLKLLKGSEEMVELLEEHQGALQNMMTSKFIDFFFTEVTEWLTKLSMADAVISVFYEVQRKWSYLESIFIGSEDIRSQLPEDSRRFDRIDKEFKDVLNDMTRNLNVIVATNKPGLVRRIEGLEADLTLCEKALNDYLETKRLAFPRFYFVSSADLLDILSNGNNPPMVCRHLTKLFDNLAKLRFVQEGGRDSKRASGMMSKEHEEYVPFISSCDCSGKVEVWLNRVIDVMRTTLRKVFQDAVVSYDEKPREVWLYDYPAQPALCGTQIWWTTEVNMAFARLEEGYENALKDYNRKQIAQLNALINLLLGDLTSGDRQKIMTICTIDVHSRDVVAKMIAVKVDNSQAFQWQSQLRHRWDNKIADCFANICDAQFRYQYEYLGNTPRLVITPLTDRCYITLTQSLHLIMGGAPAGPAGTGKTETTKDLGKALGIMVYVFNCSEQMDYKSVGNIYKGLAQTGTWGCFDEFNRISVEVLSVVAVQVKTIQDAIKNKKVRFLFLGEDITLIKTVGIFITMNPGYAGRTELPENLKALFRPCAMVVPDFALICEIMLVAEGFQEARLLARKFITLYTLCKELLSKQDHYDWGLRAIKSVLVVAGSLKRGDRLRPEDQVLMRALRDFNIPKIVTDDVPVFMGLIGDLFPALDVPRKRDLEFEKTIRKSAMDLKLQPEDGFVLKVVQLEELFAVRHSVFIVGFAGTGKTCVWKTLNKTYANQKRKPFYNDLNPKAVTNDELFGIINPATREWKDGLFSVIMRDQANMAGDGPKWIVLDGDIDPMWIESLNTLMDDNKVLTLASNERIALTPFMRLLFEIANLRTATPATVSRAGILYINPADLGWNPYVSSWIDTRESQNEKANLTILFDKYIPTCLDATRTKFKKITPICEIAHLCMICFLLDAFLVPENVPPDCPKEWYEIYFVFCVVWAFGSSLFQDQLADWRNEFSKWFVNEFKTVKFPAAGTVFHYYIDQETKKFQPWTDLVPKFEFDPEIPLQATLVNTAETVRVRYFVDILIANKHPVMLIGNAGSGKSVIMIDKLDSLPESYAVTNVPFNFYTTSEMLQKILEGPLEKKAGRMYGPPGNKTMIYFVDDMNMPEVDKYFTVQPHTLIRQWMDYQHWYDRQKLSLKDISNVQMVSCMNPTAGSFTIDPRLQRHFCVFAISPPTYDAMVVIYSSIFSQHLAIPALKFNPNVQKLCDNIVAAALNMHSKVISNFLPTAVKFHYNFNLRDTSNLFQSIMYCTGDAAPTASHMIRLYMHESYRVYSDRFIEQPDIKNFSKLLMETVRKGFEELDEGEVMAEPLIFCHFAEGLGDPKYYMIRDMDHLSRLLNEALSSYNDLVAAMNLVLFDDAMQHICRINRIIEGPRGNALLVGVGGSGKQSLTRLSSFISSLEVFQVQLKKGYSIVDLKLDIATIYVKAGMKNVSSVFLMTDSQVAEEKFLVVVNDMLASGEIPELLTDEETENILNVMKPEVKAAGLQETRENCWKFYIERCRRIIKTVLCFSPVGSTLRVRARKFPAIVNCTSINWFHEWPEEALESVSKRFLTEIEVLPPELVHPISLYMSFVHVVVNDMSAAYLLNEKRYNYTTPKTFLELIALYSKLLTEKIRNIENNIFKFENGLTKLVSTAEEVDGLKDILAVQEVELAEKNAAADALIKVLAVENEKVSSEKEFASEEEAKVKVVEEEVSVQQKICAEELAKAEPALIAAQQALNTLNKNNLTELKSFAQPPDAVVAVTAAVLVLFTPKNKPMPRDRSWKACKGIMAKVDQFLSDLVNYDKDNMQPEVVKEVIKYTQTPGFNYENILTKSAAAAGLCSWVINILKYYDVFVVVEPKRKALQKATNDLNAARAKLTELNTKLGVLEQQLAVLKADFDVATEAKMKCQAEADATALMIDLANRLVNGLASENVRWRESIKSYQASITTTPGDILLLTSFISYVGCFMRKYRIDMMKNKWLPYLKRCDPPIPMTEDLNPLSLVIDDAVVAKWNNEGLPSDSMSTENATILVNSARWPLMIDPQLQGIKWIKNRFGSELIVVRLTTRNYLDMIERAISNGKVVLLENIGEALDAVLDPILGRVLIKKGKAIKLGDKEVDYDPNFRLIIQTKLANPHYKPEIQAQTTLINFTVTRDGLEEQLLAEVVKAERPDLETLKSSLTKQQNDFKITIKYCEDALLERLSSATGNILGDVALVENLERTKKTAAEIEIKSVEAKATSIKIDVAREHYRPAAIRASLLYFILNELCKINLIYQFSLKAFTTVFLNALARADEADSLKARVINLLDSITFMVFMYTSRGLFERDKLIFKSQMAFQILLNAEEITSEELDFLLRFPIVAGVNSPLDFLSHQSWGGVKALSNRDEFKGLDKDLEGSAKRWRKFVESENPEKEKLPGEWKSKTSLQRLCIMRALRPDRMTYAINVFIEEKLGSKYITARSIPFEKSYEETSNSTPTFFIISPGVNPLKDVEMLGKKLGFMFDSGNFHMVSLGQGQEVVAEHAMDVSAELGQWVILENIHLVVKWLPTLEKKMEQFNEESHKDYRLYMSAEASADPMSNVLPQGILESSIKITNEPPTGMFANLHKALDNFTQETLEMCTKEAEFKSILFALCYFHAVIQERRKFGAQGWNRVYPFNFGDLTISINVLYNYLEGNPRIPWDDLRYLFGEIMYGGHITDDWDRRLCRTYLLEYMQPELVEGELEMAPGFISPPNTDYQNYHRYIDDRLPPESPNLYGLHPNAEIGFLTATSETLFQTVFELQPREAEAAVGVGISKEDKVRMAIEDILDRLPEAFPVHEMMAKVEERTPFIIVCFQECERMNMLTNEMKRSLKELELGLKGELTISSVMEELMEFLFMDKVPDPWVAKAYPSLLGLSAWCADLGNRIRSLEDWSGDLNLPPTVWLGGFFNPQSFLTAIMQQTARKNEWPLDKMCLLTDVTKKQKEDFTSPPREGAYVHGLFMEGARWDIATGSIADSKLKELYPVVPVIYIKAITQDKQDLKNMYDCPVYKTKLRGPTFVWTFNLKTKERPTKWTLAGVAILLQI</sequence>
<dbReference type="Gene3D" id="3.10.490.20">
    <property type="match status" value="1"/>
</dbReference>
<dbReference type="InterPro" id="IPR035699">
    <property type="entry name" value="AAA_6"/>
</dbReference>
<evidence type="ECO:0000313" key="28">
    <source>
        <dbReference type="RefSeq" id="XP_018334407.1"/>
    </source>
</evidence>
<dbReference type="FunFam" id="3.40.50.300:FF:002141">
    <property type="entry name" value="Dynein heavy chain"/>
    <property type="match status" value="1"/>
</dbReference>
<evidence type="ECO:0000259" key="25">
    <source>
        <dbReference type="Pfam" id="PF18198"/>
    </source>
</evidence>
<dbReference type="Gene3D" id="1.10.8.720">
    <property type="entry name" value="Region D6 of dynein motor"/>
    <property type="match status" value="1"/>
</dbReference>
<feature type="domain" description="Dynein heavy chain C-terminal" evidence="26">
    <location>
        <begin position="4257"/>
        <end position="4551"/>
    </location>
</feature>
<evidence type="ECO:0000256" key="7">
    <source>
        <dbReference type="ARBA" id="ARBA00022840"/>
    </source>
</evidence>
<dbReference type="Gene3D" id="1.20.140.100">
    <property type="entry name" value="Dynein heavy chain, N-terminal domain 2"/>
    <property type="match status" value="1"/>
</dbReference>
<dbReference type="InterPro" id="IPR043160">
    <property type="entry name" value="Dynein_C_barrel"/>
</dbReference>
<dbReference type="InterPro" id="IPR004273">
    <property type="entry name" value="Dynein_heavy_D6_P-loop"/>
</dbReference>
<evidence type="ECO:0000256" key="3">
    <source>
        <dbReference type="ARBA" id="ARBA00022490"/>
    </source>
</evidence>
<dbReference type="FunFam" id="3.20.180.20:FF:000001">
    <property type="entry name" value="Dynein axonemal heavy chain 5"/>
    <property type="match status" value="1"/>
</dbReference>
<feature type="domain" description="Dynein heavy chain region D6 P-loop" evidence="16">
    <location>
        <begin position="3962"/>
        <end position="4082"/>
    </location>
</feature>
<dbReference type="InterPro" id="IPR043157">
    <property type="entry name" value="Dynein_AAA1S"/>
</dbReference>
<evidence type="ECO:0000256" key="8">
    <source>
        <dbReference type="ARBA" id="ARBA00023017"/>
    </source>
</evidence>
<dbReference type="InterPro" id="IPR027417">
    <property type="entry name" value="P-loop_NTPase"/>
</dbReference>
<dbReference type="Pfam" id="PF12774">
    <property type="entry name" value="AAA_6"/>
    <property type="match status" value="1"/>
</dbReference>
<dbReference type="FunFam" id="1.10.8.1220:FF:000001">
    <property type="entry name" value="Dynein axonemal heavy chain 5"/>
    <property type="match status" value="1"/>
</dbReference>
<evidence type="ECO:0000256" key="12">
    <source>
        <dbReference type="ARBA" id="ARBA00023212"/>
    </source>
</evidence>
<comment type="subcellular location">
    <subcellularLocation>
        <location evidence="1">Cytoplasm</location>
        <location evidence="1">Cytoskeleton</location>
        <location evidence="1">Cilium axoneme</location>
    </subcellularLocation>
</comment>
<evidence type="ECO:0000256" key="9">
    <source>
        <dbReference type="ARBA" id="ARBA00023054"/>
    </source>
</evidence>
<dbReference type="FunFam" id="1.10.8.710:FF:000002">
    <property type="entry name" value="dynein heavy chain 17, axonemal"/>
    <property type="match status" value="1"/>
</dbReference>
<dbReference type="Gene3D" id="6.10.140.1060">
    <property type="match status" value="1"/>
</dbReference>
<dbReference type="Gene3D" id="1.10.8.1220">
    <property type="match status" value="1"/>
</dbReference>
<evidence type="ECO:0000259" key="24">
    <source>
        <dbReference type="Pfam" id="PF17857"/>
    </source>
</evidence>
<evidence type="ECO:0000256" key="1">
    <source>
        <dbReference type="ARBA" id="ARBA00004430"/>
    </source>
</evidence>
<evidence type="ECO:0000259" key="17">
    <source>
        <dbReference type="Pfam" id="PF08385"/>
    </source>
</evidence>
<organism evidence="27 28">
    <name type="scientific">Agrilus planipennis</name>
    <name type="common">Emerald ash borer</name>
    <name type="synonym">Agrilus marcopoli</name>
    <dbReference type="NCBI Taxonomy" id="224129"/>
    <lineage>
        <taxon>Eukaryota</taxon>
        <taxon>Metazoa</taxon>
        <taxon>Ecdysozoa</taxon>
        <taxon>Arthropoda</taxon>
        <taxon>Hexapoda</taxon>
        <taxon>Insecta</taxon>
        <taxon>Pterygota</taxon>
        <taxon>Neoptera</taxon>
        <taxon>Endopterygota</taxon>
        <taxon>Coleoptera</taxon>
        <taxon>Polyphaga</taxon>
        <taxon>Elateriformia</taxon>
        <taxon>Buprestoidea</taxon>
        <taxon>Buprestidae</taxon>
        <taxon>Agrilinae</taxon>
        <taxon>Agrilus</taxon>
    </lineage>
</organism>
<dbReference type="GO" id="GO:0097729">
    <property type="term" value="C:9+2 motile cilium"/>
    <property type="evidence" value="ECO:0007669"/>
    <property type="project" value="UniProtKB-ARBA"/>
</dbReference>
<feature type="coiled-coil region" evidence="14">
    <location>
        <begin position="1317"/>
        <end position="1344"/>
    </location>
</feature>
<evidence type="ECO:0000256" key="13">
    <source>
        <dbReference type="ARBA" id="ARBA00023273"/>
    </source>
</evidence>
<dbReference type="InterPro" id="IPR041466">
    <property type="entry name" value="Dynein_AAA5_ext"/>
</dbReference>
<dbReference type="Pfam" id="PF03028">
    <property type="entry name" value="Dynein_heavy"/>
    <property type="match status" value="1"/>
</dbReference>
<dbReference type="Pfam" id="PF12780">
    <property type="entry name" value="AAA_8"/>
    <property type="match status" value="1"/>
</dbReference>
<reference evidence="28" key="1">
    <citation type="submission" date="2025-08" db="UniProtKB">
        <authorList>
            <consortium name="RefSeq"/>
        </authorList>
    </citation>
    <scope>IDENTIFICATION</scope>
    <source>
        <tissue evidence="28">Entire body</tissue>
    </source>
</reference>
<evidence type="ECO:0000259" key="19">
    <source>
        <dbReference type="Pfam" id="PF12774"/>
    </source>
</evidence>
<dbReference type="Pfam" id="PF08393">
    <property type="entry name" value="DHC_N2"/>
    <property type="match status" value="1"/>
</dbReference>
<dbReference type="InterPro" id="IPR013602">
    <property type="entry name" value="Dynein_heavy_linker"/>
</dbReference>
<feature type="compositionally biased region" description="Pro residues" evidence="15">
    <location>
        <begin position="874"/>
        <end position="886"/>
    </location>
</feature>
<dbReference type="Proteomes" id="UP000192223">
    <property type="component" value="Unplaced"/>
</dbReference>
<dbReference type="GO" id="GO:0005874">
    <property type="term" value="C:microtubule"/>
    <property type="evidence" value="ECO:0007669"/>
    <property type="project" value="UniProtKB-KW"/>
</dbReference>
<dbReference type="Gene3D" id="1.20.920.20">
    <property type="match status" value="1"/>
</dbReference>
<dbReference type="Gene3D" id="3.40.50.300">
    <property type="entry name" value="P-loop containing nucleotide triphosphate hydrolases"/>
    <property type="match status" value="5"/>
</dbReference>
<gene>
    <name evidence="28" type="primary">LOC108743358</name>
</gene>
<dbReference type="FunFam" id="1.10.472.130:FF:000001">
    <property type="entry name" value="Dynein, axonemal, heavy chain 9"/>
    <property type="match status" value="1"/>
</dbReference>
<evidence type="ECO:0000256" key="14">
    <source>
        <dbReference type="SAM" id="Coils"/>
    </source>
</evidence>
<evidence type="ECO:0000256" key="11">
    <source>
        <dbReference type="ARBA" id="ARBA00023175"/>
    </source>
</evidence>
<dbReference type="GeneID" id="108743358"/>
<accession>A0A1W4XNR1</accession>
<keyword evidence="6" id="KW-0547">Nucleotide-binding</keyword>
<evidence type="ECO:0000256" key="4">
    <source>
        <dbReference type="ARBA" id="ARBA00022701"/>
    </source>
</evidence>
<dbReference type="FunFam" id="1.10.8.720:FF:000002">
    <property type="entry name" value="Dynein heavy chain 9, axonemal"/>
    <property type="match status" value="1"/>
</dbReference>
<feature type="coiled-coil region" evidence="14">
    <location>
        <begin position="3356"/>
        <end position="3390"/>
    </location>
</feature>
<keyword evidence="13" id="KW-0966">Cell projection</keyword>
<evidence type="ECO:0000256" key="10">
    <source>
        <dbReference type="ARBA" id="ARBA00023069"/>
    </source>
</evidence>
<feature type="region of interest" description="Disordered" evidence="15">
    <location>
        <begin position="871"/>
        <end position="917"/>
    </location>
</feature>
<dbReference type="InterPro" id="IPR041589">
    <property type="entry name" value="DNAH3_AAA_lid_1"/>
</dbReference>
<dbReference type="InterPro" id="IPR024743">
    <property type="entry name" value="Dynein_HC_stalk"/>
</dbReference>
<dbReference type="PANTHER" id="PTHR46532">
    <property type="entry name" value="MALE FERTILITY FACTOR KL5"/>
    <property type="match status" value="1"/>
</dbReference>
<dbReference type="KEGG" id="apln:108743358"/>
<dbReference type="InParanoid" id="A0A1W4XNR1"/>
<dbReference type="FunFam" id="1.20.920.30:FF:000003">
    <property type="entry name" value="Dynein axonemal heavy chain 17"/>
    <property type="match status" value="1"/>
</dbReference>
<dbReference type="Pfam" id="PF17857">
    <property type="entry name" value="AAA_lid_1"/>
    <property type="match status" value="1"/>
</dbReference>
<dbReference type="GO" id="GO:0005858">
    <property type="term" value="C:axonemal dynein complex"/>
    <property type="evidence" value="ECO:0007669"/>
    <property type="project" value="TreeGrafter"/>
</dbReference>
<name>A0A1W4XNR1_AGRPL</name>
<dbReference type="Gene3D" id="1.10.472.130">
    <property type="match status" value="1"/>
</dbReference>
<keyword evidence="12" id="KW-0206">Cytoskeleton</keyword>
<dbReference type="InterPro" id="IPR024317">
    <property type="entry name" value="Dynein_heavy_chain_D4_dom"/>
</dbReference>
<evidence type="ECO:0000256" key="15">
    <source>
        <dbReference type="SAM" id="MobiDB-lite"/>
    </source>
</evidence>
<feature type="domain" description="Dynein heavy chain tail" evidence="17">
    <location>
        <begin position="200"/>
        <end position="765"/>
    </location>
</feature>
<dbReference type="InterPro" id="IPR013594">
    <property type="entry name" value="Dynein_heavy_tail"/>
</dbReference>
<evidence type="ECO:0000256" key="2">
    <source>
        <dbReference type="ARBA" id="ARBA00008887"/>
    </source>
</evidence>
<keyword evidence="11" id="KW-0505">Motor protein</keyword>